<evidence type="ECO:0000256" key="7">
    <source>
        <dbReference type="SAM" id="MobiDB-lite"/>
    </source>
</evidence>
<evidence type="ECO:0000256" key="6">
    <source>
        <dbReference type="PROSITE-ProRule" id="PRU01002"/>
    </source>
</evidence>
<accession>A0AAN9K4A8</accession>
<dbReference type="SMART" id="SM00558">
    <property type="entry name" value="JmjC"/>
    <property type="match status" value="1"/>
</dbReference>
<dbReference type="PANTHER" id="PTHR12549">
    <property type="entry name" value="JMJC DOMAIN-CONTAINING HISTONE DEMETHYLATION PROTEIN"/>
    <property type="match status" value="1"/>
</dbReference>
<evidence type="ECO:0000256" key="5">
    <source>
        <dbReference type="PROSITE-ProRule" id="PRU00175"/>
    </source>
</evidence>
<dbReference type="PANTHER" id="PTHR12549:SF11">
    <property type="entry name" value="LYSINE-SPECIFIC DEMETHYLASE JMJ25"/>
    <property type="match status" value="1"/>
</dbReference>
<dbReference type="InterPro" id="IPR045109">
    <property type="entry name" value="LSDs-like"/>
</dbReference>
<feature type="compositionally biased region" description="Basic residues" evidence="7">
    <location>
        <begin position="52"/>
        <end position="62"/>
    </location>
</feature>
<feature type="compositionally biased region" description="Polar residues" evidence="7">
    <location>
        <begin position="160"/>
        <end position="170"/>
    </location>
</feature>
<feature type="domain" description="WRC" evidence="10">
    <location>
        <begin position="12"/>
        <end position="58"/>
    </location>
</feature>
<evidence type="ECO:0000313" key="12">
    <source>
        <dbReference type="Proteomes" id="UP001359559"/>
    </source>
</evidence>
<keyword evidence="5" id="KW-0862">Zinc</keyword>
<dbReference type="GO" id="GO:0006357">
    <property type="term" value="P:regulation of transcription by RNA polymerase II"/>
    <property type="evidence" value="ECO:0007669"/>
    <property type="project" value="TreeGrafter"/>
</dbReference>
<keyword evidence="12" id="KW-1185">Reference proteome</keyword>
<comment type="similarity">
    <text evidence="2">Belongs to the JARID1 histone demethylase family.</text>
</comment>
<organism evidence="11 12">
    <name type="scientific">Clitoria ternatea</name>
    <name type="common">Butterfly pea</name>
    <dbReference type="NCBI Taxonomy" id="43366"/>
    <lineage>
        <taxon>Eukaryota</taxon>
        <taxon>Viridiplantae</taxon>
        <taxon>Streptophyta</taxon>
        <taxon>Embryophyta</taxon>
        <taxon>Tracheophyta</taxon>
        <taxon>Spermatophyta</taxon>
        <taxon>Magnoliopsida</taxon>
        <taxon>eudicotyledons</taxon>
        <taxon>Gunneridae</taxon>
        <taxon>Pentapetalae</taxon>
        <taxon>rosids</taxon>
        <taxon>fabids</taxon>
        <taxon>Fabales</taxon>
        <taxon>Fabaceae</taxon>
        <taxon>Papilionoideae</taxon>
        <taxon>50 kb inversion clade</taxon>
        <taxon>NPAAA clade</taxon>
        <taxon>indigoferoid/millettioid clade</taxon>
        <taxon>Phaseoleae</taxon>
        <taxon>Clitoria</taxon>
    </lineage>
</organism>
<dbReference type="GO" id="GO:0003712">
    <property type="term" value="F:transcription coregulator activity"/>
    <property type="evidence" value="ECO:0007669"/>
    <property type="project" value="TreeGrafter"/>
</dbReference>
<evidence type="ECO:0000259" key="10">
    <source>
        <dbReference type="PROSITE" id="PS51667"/>
    </source>
</evidence>
<name>A0AAN9K4A8_CLITE</name>
<dbReference type="FunFam" id="2.60.120.650:FF:000033">
    <property type="entry name" value="Transcription factor jumonji (JmjC) domain-containing protein"/>
    <property type="match status" value="1"/>
</dbReference>
<evidence type="ECO:0000256" key="4">
    <source>
        <dbReference type="ARBA" id="ARBA00023242"/>
    </source>
</evidence>
<dbReference type="InterPro" id="IPR003347">
    <property type="entry name" value="JmjC_dom"/>
</dbReference>
<feature type="region of interest" description="Disordered" evidence="7">
    <location>
        <begin position="138"/>
        <end position="170"/>
    </location>
</feature>
<evidence type="ECO:0008006" key="13">
    <source>
        <dbReference type="Google" id="ProtNLM"/>
    </source>
</evidence>
<evidence type="ECO:0000259" key="8">
    <source>
        <dbReference type="PROSITE" id="PS50089"/>
    </source>
</evidence>
<keyword evidence="3" id="KW-0479">Metal-binding</keyword>
<dbReference type="SUPFAM" id="SSF51197">
    <property type="entry name" value="Clavaminate synthase-like"/>
    <property type="match status" value="1"/>
</dbReference>
<feature type="compositionally biased region" description="Basic and acidic residues" evidence="7">
    <location>
        <begin position="354"/>
        <end position="369"/>
    </location>
</feature>
<protein>
    <recommendedName>
        <fullName evidence="13">Lysine-specific demethylase JMJ25-like</fullName>
    </recommendedName>
</protein>
<evidence type="ECO:0000256" key="2">
    <source>
        <dbReference type="ARBA" id="ARBA00006801"/>
    </source>
</evidence>
<evidence type="ECO:0000256" key="3">
    <source>
        <dbReference type="ARBA" id="ARBA00022723"/>
    </source>
</evidence>
<keyword evidence="5" id="KW-0863">Zinc-finger</keyword>
<feature type="region of interest" description="Disordered" evidence="7">
    <location>
        <begin position="52"/>
        <end position="120"/>
    </location>
</feature>
<dbReference type="EMBL" id="JAYKXN010000002">
    <property type="protein sequence ID" value="KAK7309899.1"/>
    <property type="molecule type" value="Genomic_DNA"/>
</dbReference>
<comment type="caution">
    <text evidence="6">Lacks conserved residue(s) required for the propagation of feature annotation.</text>
</comment>
<dbReference type="GO" id="GO:0000785">
    <property type="term" value="C:chromatin"/>
    <property type="evidence" value="ECO:0007669"/>
    <property type="project" value="TreeGrafter"/>
</dbReference>
<comment type="subcellular location">
    <subcellularLocation>
        <location evidence="1">Nucleus</location>
    </subcellularLocation>
</comment>
<dbReference type="Pfam" id="PF02373">
    <property type="entry name" value="JmjC"/>
    <property type="match status" value="1"/>
</dbReference>
<feature type="region of interest" description="Disordered" evidence="7">
    <location>
        <begin position="354"/>
        <end position="375"/>
    </location>
</feature>
<dbReference type="Gene3D" id="2.60.120.650">
    <property type="entry name" value="Cupin"/>
    <property type="match status" value="2"/>
</dbReference>
<dbReference type="GO" id="GO:0031490">
    <property type="term" value="F:chromatin DNA binding"/>
    <property type="evidence" value="ECO:0007669"/>
    <property type="project" value="TreeGrafter"/>
</dbReference>
<dbReference type="Pfam" id="PF08879">
    <property type="entry name" value="WRC"/>
    <property type="match status" value="1"/>
</dbReference>
<evidence type="ECO:0000256" key="1">
    <source>
        <dbReference type="ARBA" id="ARBA00004123"/>
    </source>
</evidence>
<evidence type="ECO:0000259" key="9">
    <source>
        <dbReference type="PROSITE" id="PS51184"/>
    </source>
</evidence>
<dbReference type="InterPro" id="IPR001841">
    <property type="entry name" value="Znf_RING"/>
</dbReference>
<proteinExistence type="inferred from homology"/>
<feature type="compositionally biased region" description="Basic and acidic residues" evidence="7">
    <location>
        <begin position="99"/>
        <end position="109"/>
    </location>
</feature>
<dbReference type="InterPro" id="IPR014977">
    <property type="entry name" value="WRC_dom"/>
</dbReference>
<dbReference type="PROSITE" id="PS51184">
    <property type="entry name" value="JMJC"/>
    <property type="match status" value="1"/>
</dbReference>
<keyword evidence="4" id="KW-0539">Nucleus</keyword>
<reference evidence="11 12" key="1">
    <citation type="submission" date="2024-01" db="EMBL/GenBank/DDBJ databases">
        <title>The genomes of 5 underutilized Papilionoideae crops provide insights into root nodulation and disease resistance.</title>
        <authorList>
            <person name="Yuan L."/>
        </authorList>
    </citation>
    <scope>NUCLEOTIDE SEQUENCE [LARGE SCALE GENOMIC DNA]</scope>
    <source>
        <strain evidence="11">LY-2023</strain>
        <tissue evidence="11">Leaf</tissue>
    </source>
</reference>
<evidence type="ECO:0000313" key="11">
    <source>
        <dbReference type="EMBL" id="KAK7309899.1"/>
    </source>
</evidence>
<dbReference type="AlphaFoldDB" id="A0AAN9K4A8"/>
<dbReference type="Proteomes" id="UP001359559">
    <property type="component" value="Unassembled WGS sequence"/>
</dbReference>
<gene>
    <name evidence="11" type="ORF">RJT34_07002</name>
</gene>
<dbReference type="PROSITE" id="PS51667">
    <property type="entry name" value="WRC"/>
    <property type="match status" value="1"/>
</dbReference>
<dbReference type="GO" id="GO:0008270">
    <property type="term" value="F:zinc ion binding"/>
    <property type="evidence" value="ECO:0007669"/>
    <property type="project" value="UniProtKB-KW"/>
</dbReference>
<dbReference type="GO" id="GO:0032454">
    <property type="term" value="F:histone H3K9 demethylase activity"/>
    <property type="evidence" value="ECO:0007669"/>
    <property type="project" value="InterPro"/>
</dbReference>
<comment type="caution">
    <text evidence="11">The sequence shown here is derived from an EMBL/GenBank/DDBJ whole genome shotgun (WGS) entry which is preliminary data.</text>
</comment>
<feature type="domain" description="RING-type" evidence="8">
    <location>
        <begin position="175"/>
        <end position="221"/>
    </location>
</feature>
<dbReference type="PROSITE" id="PS50089">
    <property type="entry name" value="ZF_RING_2"/>
    <property type="match status" value="1"/>
</dbReference>
<dbReference type="GO" id="GO:0000118">
    <property type="term" value="C:histone deacetylase complex"/>
    <property type="evidence" value="ECO:0007669"/>
    <property type="project" value="TreeGrafter"/>
</dbReference>
<feature type="compositionally biased region" description="Low complexity" evidence="7">
    <location>
        <begin position="147"/>
        <end position="159"/>
    </location>
</feature>
<feature type="domain" description="JmjC" evidence="9">
    <location>
        <begin position="607"/>
        <end position="1088"/>
    </location>
</feature>
<sequence>MKREKKPLRIEPPQDLRCRRSDGRGWQCYHWRIHDQSYCEEHYLSYKARSLHVTHSQPKKPKPSISASTERDTNKNKNSKRTQQEVEPSVPARTKNKKIKIEAEPESPNHETALLTDRKARSRENIKRSIRQLYGDFDDDEKPITMKSTKGSSSSNTNSVAKPSVSSPFSQSRMCHQCQKNDRTVVRCRKCRAKRFCIPCIRRWYPRMSDKAIAKSCPCCRRNCNCKACLRRKDVIEDSGGFGVPQNEDEKIQHLKHVVLALYPFLEQFNHEQRLEMEMEAKIKGLLLSDVEVEQIVCSKHERIYCNNCKTSIIDFHRSCPKCSYDLCLTCCREIRDNLSQEEIVKHVSNAHLHSDEPSDLHSCKKESSDIDIESSKNSGRLKNVWRAMENGAISCLSKDNGGCGYEYLELKCVFKENKVSKLWEKVKRLVEVHGLKDMRIVSSQCNSCFKSHDEIDFNNLRKAASREGSSDNYLYCPSANDVKCGDLKHFQGHWIKGEPIIVRNALELTSGLSWEPMVMWRAMRELAYHGSKHLKVKAIDCLDWCEVEINIHQFFKGYSEGRAHRDSWPEMLKLKDWPPSNLFEQRLPRHGMEFISALPYKEYTHPRYGFLNMATKLPKKSLKPDLGPKTYIAYGFAEELGYGDSVTKLHCDMSDAVNILTHTEEVTFTTQHLTKIEMLRQKYATEDPSKKYEVLQDDDSVVKCKSTSQENISVQEVVNLSVPREPSLIHVSKMKNDRPCSKHVTAELPNEGILKENDVAVPSDLEPNSSTPDVEGLGGVDTQVLYENTDINSSSAVPATSEEDLMKEDEKELSKCDVNLVGLEAMEKRSFLMNIKVAEDKEGFISLASRRINDNVKDDIINKTGANSRVSLEKENGETMKSEERNVIIEKERFVKSSNDLDMKSELCAVSTESQIEKEDLEEENFGGTKKANPVFSNMPTSINEALQQDLGYISHSLDSGSMHSGQELANGGAVWDIFRRQDVHKLEEYLRKHCREFRHLHCSQVEKVFHPIHDQVFYLTSHHKRKLKEEFGIEPWTFVQNLGEAVFIPAGCPHQVRNLKSCIKVAVDFVSPENVQECIRLTEEFRTLPPTHKAKEDKLGVKKMCFYALCQAANALEELVGLE</sequence>